<evidence type="ECO:0000313" key="1">
    <source>
        <dbReference type="EMBL" id="MPN03706.1"/>
    </source>
</evidence>
<proteinExistence type="predicted"/>
<name>A0A645EQI8_9ZZZZ</name>
<accession>A0A645EQI8</accession>
<dbReference type="EMBL" id="VSSQ01049632">
    <property type="protein sequence ID" value="MPN03706.1"/>
    <property type="molecule type" value="Genomic_DNA"/>
</dbReference>
<reference evidence="1" key="1">
    <citation type="submission" date="2019-08" db="EMBL/GenBank/DDBJ databases">
        <authorList>
            <person name="Kucharzyk K."/>
            <person name="Murdoch R.W."/>
            <person name="Higgins S."/>
            <person name="Loffler F."/>
        </authorList>
    </citation>
    <scope>NUCLEOTIDE SEQUENCE</scope>
</reference>
<comment type="caution">
    <text evidence="1">The sequence shown here is derived from an EMBL/GenBank/DDBJ whole genome shotgun (WGS) entry which is preliminary data.</text>
</comment>
<gene>
    <name evidence="1" type="ORF">SDC9_150938</name>
</gene>
<protein>
    <submittedName>
        <fullName evidence="1">Uncharacterized protein</fullName>
    </submittedName>
</protein>
<organism evidence="1">
    <name type="scientific">bioreactor metagenome</name>
    <dbReference type="NCBI Taxonomy" id="1076179"/>
    <lineage>
        <taxon>unclassified sequences</taxon>
        <taxon>metagenomes</taxon>
        <taxon>ecological metagenomes</taxon>
    </lineage>
</organism>
<dbReference type="AlphaFoldDB" id="A0A645EQI8"/>
<sequence length="61" mass="7034">MITLHTVSNEKINYHDGHHLAMMGLTFKNSDQEDVKNYAAKHLEEMKKFNEQLSTITGELT</sequence>